<evidence type="ECO:0000313" key="1">
    <source>
        <dbReference type="EMBL" id="SIT65635.1"/>
    </source>
</evidence>
<sequence>MEKKVLVQVNVLGVIADQDIAQQLQESLGRIQGVNFTLRPPRSIRSLADIGVKEMPDILLMDIDGHTPQDATDLQRLVAESPDHLRIFCIFRHENSSLIGKLKGPALAHIYTPPFVAQEIVLDVLEVMSDKRRRLLEARARKGSITAFFSASGGAGATTLATNTAERLVSQFGRRVTLLDLDIGFGCAALTLDIQPRTFATTALTQPERIDPVFIEALLTEHESGLKVLAAPADPQAGETISVAAIQALLHALVERYELLVIDLPRLITPWTLEVMKQADPLFIVTHNHMVPLRNTRLLIEQLPRVGVLKERIEVINNHARPGGELHSEHMRETLHNLPIHQVSSDFSTAVRAQDQGAPIHSLQRRSALCRDIEKLAEYLNSSFTGTTQTHPSLFKRMLGQGHRVGGF</sequence>
<evidence type="ECO:0000313" key="2">
    <source>
        <dbReference type="Proteomes" id="UP000223759"/>
    </source>
</evidence>
<dbReference type="EMBL" id="FTPK01000001">
    <property type="protein sequence ID" value="SIT65635.1"/>
    <property type="molecule type" value="Genomic_DNA"/>
</dbReference>
<dbReference type="SUPFAM" id="SSF52540">
    <property type="entry name" value="P-loop containing nucleoside triphosphate hydrolases"/>
    <property type="match status" value="1"/>
</dbReference>
<keyword evidence="2" id="KW-1185">Reference proteome</keyword>
<accession>A0A1R3VNV7</accession>
<gene>
    <name evidence="1" type="ORF">SAMN05216526_0085</name>
</gene>
<protein>
    <submittedName>
        <fullName evidence="1">Flp pilus assembly protein, ATPase CpaE</fullName>
    </submittedName>
</protein>
<dbReference type="GO" id="GO:0005524">
    <property type="term" value="F:ATP binding"/>
    <property type="evidence" value="ECO:0007669"/>
    <property type="project" value="TreeGrafter"/>
</dbReference>
<dbReference type="Proteomes" id="UP000223759">
    <property type="component" value="Unassembled WGS sequence"/>
</dbReference>
<dbReference type="Gene3D" id="3.40.50.300">
    <property type="entry name" value="P-loop containing nucleotide triphosphate hydrolases"/>
    <property type="match status" value="1"/>
</dbReference>
<dbReference type="GO" id="GO:0051782">
    <property type="term" value="P:negative regulation of cell division"/>
    <property type="evidence" value="ECO:0007669"/>
    <property type="project" value="TreeGrafter"/>
</dbReference>
<dbReference type="PANTHER" id="PTHR43384:SF13">
    <property type="entry name" value="SLR0110 PROTEIN"/>
    <property type="match status" value="1"/>
</dbReference>
<dbReference type="GO" id="GO:0005829">
    <property type="term" value="C:cytosol"/>
    <property type="evidence" value="ECO:0007669"/>
    <property type="project" value="TreeGrafter"/>
</dbReference>
<dbReference type="GO" id="GO:0016887">
    <property type="term" value="F:ATP hydrolysis activity"/>
    <property type="evidence" value="ECO:0007669"/>
    <property type="project" value="TreeGrafter"/>
</dbReference>
<dbReference type="InterPro" id="IPR027417">
    <property type="entry name" value="P-loop_NTPase"/>
</dbReference>
<proteinExistence type="predicted"/>
<dbReference type="RefSeq" id="WP_076754002.1">
    <property type="nucleotide sequence ID" value="NZ_CP023018.1"/>
</dbReference>
<dbReference type="OrthoDB" id="5813333at2"/>
<organism evidence="1 2">
    <name type="scientific">Ectothiorhodosinus mongolicus</name>
    <dbReference type="NCBI Taxonomy" id="233100"/>
    <lineage>
        <taxon>Bacteria</taxon>
        <taxon>Pseudomonadati</taxon>
        <taxon>Pseudomonadota</taxon>
        <taxon>Gammaproteobacteria</taxon>
        <taxon>Chromatiales</taxon>
        <taxon>Ectothiorhodospiraceae</taxon>
        <taxon>Ectothiorhodosinus</taxon>
    </lineage>
</organism>
<name>A0A1R3VNV7_9GAMM</name>
<dbReference type="STRING" id="233100.SAMN05216526_0085"/>
<dbReference type="InterPro" id="IPR050625">
    <property type="entry name" value="ParA/MinD_ATPase"/>
</dbReference>
<reference evidence="1 2" key="1">
    <citation type="submission" date="2017-01" db="EMBL/GenBank/DDBJ databases">
        <authorList>
            <person name="Mah S.A."/>
            <person name="Swanson W.J."/>
            <person name="Moy G.W."/>
            <person name="Vacquier V.D."/>
        </authorList>
    </citation>
    <scope>NUCLEOTIDE SEQUENCE [LARGE SCALE GENOMIC DNA]</scope>
    <source>
        <strain evidence="1 2">M9</strain>
    </source>
</reference>
<dbReference type="AlphaFoldDB" id="A0A1R3VNV7"/>
<dbReference type="PANTHER" id="PTHR43384">
    <property type="entry name" value="SEPTUM SITE-DETERMINING PROTEIN MIND HOMOLOG, CHLOROPLASTIC-RELATED"/>
    <property type="match status" value="1"/>
</dbReference>
<dbReference type="GO" id="GO:0009898">
    <property type="term" value="C:cytoplasmic side of plasma membrane"/>
    <property type="evidence" value="ECO:0007669"/>
    <property type="project" value="TreeGrafter"/>
</dbReference>